<dbReference type="Gene3D" id="2.60.40.10">
    <property type="entry name" value="Immunoglobulins"/>
    <property type="match status" value="1"/>
</dbReference>
<reference evidence="1" key="1">
    <citation type="journal article" date="2018" name="Int. J. Syst. Evol. Microbiol.">
        <title>Carboxylicivirga sediminis sp. nov., isolated from coastal sediment.</title>
        <authorList>
            <person name="Wang F.Q."/>
            <person name="Ren L.H."/>
            <person name="Zou R.J."/>
            <person name="Sun Y.Z."/>
            <person name="Liu X.J."/>
            <person name="Jiang F."/>
            <person name="Liu L.J."/>
        </authorList>
    </citation>
    <scope>NUCLEOTIDE SEQUENCE</scope>
    <source>
        <strain evidence="1">JR1</strain>
    </source>
</reference>
<dbReference type="EMBL" id="JAGTAR010000009">
    <property type="protein sequence ID" value="MBR8535513.1"/>
    <property type="molecule type" value="Genomic_DNA"/>
</dbReference>
<evidence type="ECO:0000313" key="1">
    <source>
        <dbReference type="EMBL" id="MBR8535513.1"/>
    </source>
</evidence>
<sequence length="435" mass="49795">MKTVKIVSICGVFVFLMNILSSCESDSDDYTALSENLRISATENDGTVQLKWTLAKINNFREYRVYRSKDKNNYYQNSLIYSGTDFFHHTFVDENPNALGTNYYWVEALSGNDFDYTRSYKSNIDSINIGNYPSFSFFPKSVIHNKDEMLVGFIDGRNKFTLYNYESDVVVGTKEVNYNFQYPCFGKYNGLTELYLGENNTNEIGIYDTKSLKKTGSLPLNNQYLYSLASNGDGKIYASCDYGSYIEVINRNMTGAYLINSSYDQQYLKYSESQNALIANEDDSYSYLYVYNADSYGDIGYNNYSSSYLQGYNYSCIKEDPFTGHIYIQPYGKMKPAGVSNTVYSNFGNCQDIAFNSINIFTAPFNSKALYKYDRSGNYVGTIDLPGYPVYILVEDDKLIVFFVEQAISVSQVEYNRVYKGYNQDTPFGIYIVKN</sequence>
<proteinExistence type="predicted"/>
<organism evidence="1 2">
    <name type="scientific">Carboxylicivirga sediminis</name>
    <dbReference type="NCBI Taxonomy" id="2006564"/>
    <lineage>
        <taxon>Bacteria</taxon>
        <taxon>Pseudomonadati</taxon>
        <taxon>Bacteroidota</taxon>
        <taxon>Bacteroidia</taxon>
        <taxon>Marinilabiliales</taxon>
        <taxon>Marinilabiliaceae</taxon>
        <taxon>Carboxylicivirga</taxon>
    </lineage>
</organism>
<comment type="caution">
    <text evidence="1">The sequence shown here is derived from an EMBL/GenBank/DDBJ whole genome shotgun (WGS) entry which is preliminary data.</text>
</comment>
<accession>A0A941IXE2</accession>
<protein>
    <submittedName>
        <fullName evidence="1">Uncharacterized protein</fullName>
    </submittedName>
</protein>
<dbReference type="Proteomes" id="UP000679220">
    <property type="component" value="Unassembled WGS sequence"/>
</dbReference>
<reference evidence="1" key="2">
    <citation type="submission" date="2021-04" db="EMBL/GenBank/DDBJ databases">
        <authorList>
            <person name="Zhang T."/>
            <person name="Zhang Y."/>
            <person name="Lu D."/>
            <person name="Zuo D."/>
            <person name="Du Z."/>
        </authorList>
    </citation>
    <scope>NUCLEOTIDE SEQUENCE</scope>
    <source>
        <strain evidence="1">JR1</strain>
    </source>
</reference>
<dbReference type="AlphaFoldDB" id="A0A941IXE2"/>
<dbReference type="PROSITE" id="PS51257">
    <property type="entry name" value="PROKAR_LIPOPROTEIN"/>
    <property type="match status" value="1"/>
</dbReference>
<gene>
    <name evidence="1" type="ORF">KDU71_08075</name>
</gene>
<dbReference type="InterPro" id="IPR013783">
    <property type="entry name" value="Ig-like_fold"/>
</dbReference>
<dbReference type="SUPFAM" id="SSF101898">
    <property type="entry name" value="NHL repeat"/>
    <property type="match status" value="1"/>
</dbReference>
<evidence type="ECO:0000313" key="2">
    <source>
        <dbReference type="Proteomes" id="UP000679220"/>
    </source>
</evidence>
<keyword evidence="2" id="KW-1185">Reference proteome</keyword>
<dbReference type="RefSeq" id="WP_212189438.1">
    <property type="nucleotide sequence ID" value="NZ_JAGTAR010000009.1"/>
</dbReference>
<name>A0A941IXE2_9BACT</name>